<evidence type="ECO:0000313" key="4">
    <source>
        <dbReference type="Proteomes" id="UP001595923"/>
    </source>
</evidence>
<dbReference type="GO" id="GO:0005524">
    <property type="term" value="F:ATP binding"/>
    <property type="evidence" value="ECO:0007669"/>
    <property type="project" value="UniProtKB-KW"/>
</dbReference>
<protein>
    <submittedName>
        <fullName evidence="3">ATP-binding protein</fullName>
    </submittedName>
</protein>
<gene>
    <name evidence="3" type="ORF">ACFO4E_28230</name>
</gene>
<dbReference type="PANTHER" id="PTHR35526">
    <property type="entry name" value="ANTI-SIGMA-F FACTOR RSBW-RELATED"/>
    <property type="match status" value="1"/>
</dbReference>
<dbReference type="PANTHER" id="PTHR35526:SF3">
    <property type="entry name" value="ANTI-SIGMA-F FACTOR RSBW"/>
    <property type="match status" value="1"/>
</dbReference>
<organism evidence="3 4">
    <name type="scientific">Nocardiopsis mangrovi</name>
    <dbReference type="NCBI Taxonomy" id="1179818"/>
    <lineage>
        <taxon>Bacteria</taxon>
        <taxon>Bacillati</taxon>
        <taxon>Actinomycetota</taxon>
        <taxon>Actinomycetes</taxon>
        <taxon>Streptosporangiales</taxon>
        <taxon>Nocardiopsidaceae</taxon>
        <taxon>Nocardiopsis</taxon>
    </lineage>
</organism>
<reference evidence="4" key="1">
    <citation type="journal article" date="2019" name="Int. J. Syst. Evol. Microbiol.">
        <title>The Global Catalogue of Microorganisms (GCM) 10K type strain sequencing project: providing services to taxonomists for standard genome sequencing and annotation.</title>
        <authorList>
            <consortium name="The Broad Institute Genomics Platform"/>
            <consortium name="The Broad Institute Genome Sequencing Center for Infectious Disease"/>
            <person name="Wu L."/>
            <person name="Ma J."/>
        </authorList>
    </citation>
    <scope>NUCLEOTIDE SEQUENCE [LARGE SCALE GENOMIC DNA]</scope>
    <source>
        <strain evidence="4">XZYJ18</strain>
    </source>
</reference>
<feature type="domain" description="Histidine kinase/HSP90-like ATPase" evidence="2">
    <location>
        <begin position="12"/>
        <end position="114"/>
    </location>
</feature>
<dbReference type="InterPro" id="IPR036890">
    <property type="entry name" value="HATPase_C_sf"/>
</dbReference>
<dbReference type="InterPro" id="IPR003594">
    <property type="entry name" value="HATPase_dom"/>
</dbReference>
<dbReference type="RefSeq" id="WP_378580048.1">
    <property type="nucleotide sequence ID" value="NZ_JBHSFQ010000047.1"/>
</dbReference>
<keyword evidence="4" id="KW-1185">Reference proteome</keyword>
<proteinExistence type="predicted"/>
<evidence type="ECO:0000313" key="3">
    <source>
        <dbReference type="EMBL" id="MFC4565764.1"/>
    </source>
</evidence>
<dbReference type="Gene3D" id="3.30.565.10">
    <property type="entry name" value="Histidine kinase-like ATPase, C-terminal domain"/>
    <property type="match status" value="1"/>
</dbReference>
<dbReference type="Proteomes" id="UP001595923">
    <property type="component" value="Unassembled WGS sequence"/>
</dbReference>
<keyword evidence="3" id="KW-0067">ATP-binding</keyword>
<keyword evidence="1" id="KW-0808">Transferase</keyword>
<dbReference type="SUPFAM" id="SSF55874">
    <property type="entry name" value="ATPase domain of HSP90 chaperone/DNA topoisomerase II/histidine kinase"/>
    <property type="match status" value="1"/>
</dbReference>
<accession>A0ABV9E5A5</accession>
<comment type="caution">
    <text evidence="3">The sequence shown here is derived from an EMBL/GenBank/DDBJ whole genome shotgun (WGS) entry which is preliminary data.</text>
</comment>
<dbReference type="EMBL" id="JBHSFQ010000047">
    <property type="protein sequence ID" value="MFC4565764.1"/>
    <property type="molecule type" value="Genomic_DNA"/>
</dbReference>
<evidence type="ECO:0000259" key="2">
    <source>
        <dbReference type="Pfam" id="PF13581"/>
    </source>
</evidence>
<name>A0ABV9E5A5_9ACTN</name>
<dbReference type="Pfam" id="PF13581">
    <property type="entry name" value="HATPase_c_2"/>
    <property type="match status" value="1"/>
</dbReference>
<keyword evidence="1" id="KW-0418">Kinase</keyword>
<keyword evidence="3" id="KW-0547">Nucleotide-binding</keyword>
<evidence type="ECO:0000256" key="1">
    <source>
        <dbReference type="ARBA" id="ARBA00022527"/>
    </source>
</evidence>
<dbReference type="CDD" id="cd16936">
    <property type="entry name" value="HATPase_RsbW-like"/>
    <property type="match status" value="1"/>
</dbReference>
<sequence length="141" mass="15645">MVTYSRRFPGWADQVRAARNWMEDLLTTHDGFRVPEDTVASAVLLVSEAATNSIRYTASGRGGTFTVWLHLRRYRITIDVDDEGCPAGGTIPFIRPITPMAQHGRGITLIDYLATAWGPLPHPRTGVTFTLTWATKDTRAA</sequence>
<dbReference type="InterPro" id="IPR050267">
    <property type="entry name" value="Anti-sigma-factor_SerPK"/>
</dbReference>
<keyword evidence="1" id="KW-0723">Serine/threonine-protein kinase</keyword>